<dbReference type="EMBL" id="VSSQ01031713">
    <property type="protein sequence ID" value="MPM82721.1"/>
    <property type="molecule type" value="Genomic_DNA"/>
</dbReference>
<evidence type="ECO:0000313" key="1">
    <source>
        <dbReference type="EMBL" id="MPM82721.1"/>
    </source>
</evidence>
<organism evidence="1">
    <name type="scientific">bioreactor metagenome</name>
    <dbReference type="NCBI Taxonomy" id="1076179"/>
    <lineage>
        <taxon>unclassified sequences</taxon>
        <taxon>metagenomes</taxon>
        <taxon>ecological metagenomes</taxon>
    </lineage>
</organism>
<name>A0A645D0U3_9ZZZZ</name>
<reference evidence="1" key="1">
    <citation type="submission" date="2019-08" db="EMBL/GenBank/DDBJ databases">
        <authorList>
            <person name="Kucharzyk K."/>
            <person name="Murdoch R.W."/>
            <person name="Higgins S."/>
            <person name="Loffler F."/>
        </authorList>
    </citation>
    <scope>NUCLEOTIDE SEQUENCE</scope>
</reference>
<gene>
    <name evidence="1" type="ORF">SDC9_129783</name>
</gene>
<comment type="caution">
    <text evidence="1">The sequence shown here is derived from an EMBL/GenBank/DDBJ whole genome shotgun (WGS) entry which is preliminary data.</text>
</comment>
<sequence length="70" mass="7940">MGIVNNNRVIFARLNGLHSAFDTAAFTECFNDIFKFHPRLKTGNSRRHGIIDRKFPRNVGIDSADDTFAD</sequence>
<dbReference type="AlphaFoldDB" id="A0A645D0U3"/>
<protein>
    <submittedName>
        <fullName evidence="1">Uncharacterized protein</fullName>
    </submittedName>
</protein>
<accession>A0A645D0U3</accession>
<proteinExistence type="predicted"/>